<evidence type="ECO:0000313" key="1">
    <source>
        <dbReference type="EMBL" id="KKN85787.1"/>
    </source>
</evidence>
<reference evidence="1" key="1">
    <citation type="journal article" date="2015" name="Nature">
        <title>Complex archaea that bridge the gap between prokaryotes and eukaryotes.</title>
        <authorList>
            <person name="Spang A."/>
            <person name="Saw J.H."/>
            <person name="Jorgensen S.L."/>
            <person name="Zaremba-Niedzwiedzka K."/>
            <person name="Martijn J."/>
            <person name="Lind A.E."/>
            <person name="van Eijk R."/>
            <person name="Schleper C."/>
            <person name="Guy L."/>
            <person name="Ettema T.J."/>
        </authorList>
    </citation>
    <scope>NUCLEOTIDE SEQUENCE</scope>
</reference>
<accession>A0A0F9UEM6</accession>
<proteinExistence type="predicted"/>
<protein>
    <submittedName>
        <fullName evidence="1">Uncharacterized protein</fullName>
    </submittedName>
</protein>
<organism evidence="1">
    <name type="scientific">marine sediment metagenome</name>
    <dbReference type="NCBI Taxonomy" id="412755"/>
    <lineage>
        <taxon>unclassified sequences</taxon>
        <taxon>metagenomes</taxon>
        <taxon>ecological metagenomes</taxon>
    </lineage>
</organism>
<dbReference type="AlphaFoldDB" id="A0A0F9UEM6"/>
<dbReference type="EMBL" id="LAZR01000155">
    <property type="protein sequence ID" value="KKN85787.1"/>
    <property type="molecule type" value="Genomic_DNA"/>
</dbReference>
<sequence length="135" mass="15186">MNQRTINTILAALRSWQRHLPGGDSDFGPTDENTDIATDGGTLPLSFVEIDTLCEQINENGLRLTTDDRDIAQPLFSLVDQGFSVRFAPHGPTKELEIVIEEEKGLTHMEVYTRKHRADAVLALLNRAMHMRRTT</sequence>
<comment type="caution">
    <text evidence="1">The sequence shown here is derived from an EMBL/GenBank/DDBJ whole genome shotgun (WGS) entry which is preliminary data.</text>
</comment>
<gene>
    <name evidence="1" type="ORF">LCGC14_0275940</name>
</gene>
<name>A0A0F9UEM6_9ZZZZ</name>